<evidence type="ECO:0000256" key="6">
    <source>
        <dbReference type="ARBA" id="ARBA00023004"/>
    </source>
</evidence>
<keyword evidence="8" id="KW-0472">Membrane</keyword>
<evidence type="ECO:0000313" key="11">
    <source>
        <dbReference type="Proteomes" id="UP000050833"/>
    </source>
</evidence>
<dbReference type="InterPro" id="IPR017896">
    <property type="entry name" value="4Fe4S_Fe-S-bd"/>
</dbReference>
<dbReference type="NCBIfam" id="NF003454">
    <property type="entry name" value="PRK05035.1"/>
    <property type="match status" value="1"/>
</dbReference>
<keyword evidence="11" id="KW-1185">Reference proteome</keyword>
<feature type="binding site" evidence="8">
    <location>
        <position position="406"/>
    </location>
    <ligand>
        <name>[4Fe-4S] cluster</name>
        <dbReference type="ChEBI" id="CHEBI:49883"/>
        <label>2</label>
    </ligand>
</feature>
<feature type="binding site" evidence="8">
    <location>
        <position position="377"/>
    </location>
    <ligand>
        <name>[4Fe-4S] cluster</name>
        <dbReference type="ChEBI" id="CHEBI:49883"/>
        <label>2</label>
    </ligand>
</feature>
<keyword evidence="3 8" id="KW-0479">Metal-binding</keyword>
<dbReference type="GO" id="GO:0009055">
    <property type="term" value="F:electron transfer activity"/>
    <property type="evidence" value="ECO:0007669"/>
    <property type="project" value="InterPro"/>
</dbReference>
<keyword evidence="2 8" id="KW-0004">4Fe-4S</keyword>
<evidence type="ECO:0000256" key="3">
    <source>
        <dbReference type="ARBA" id="ARBA00022723"/>
    </source>
</evidence>
<comment type="caution">
    <text evidence="10">The sequence shown here is derived from an EMBL/GenBank/DDBJ whole genome shotgun (WGS) entry which is preliminary data.</text>
</comment>
<sequence>MSEATFRGGVHPYEGKELSKDLPIKTVMPKGDMVFPMSQHIGAPATPVVEKGDKVLVGQKIGEASGFISANICSSVSGTVKAVEPRMLLNGSKATCVIIENDGEYTGIEGLGEDRDYTKLSNDEIRNIVKEAGIVGMGGAGFPTNVKLTPKEPDKIDYILVNGAECEPYLTSDYRQMLECPEEIIGGLKVILKLFDKAKGVIGIEDNKPDAIEKMKQAAQGESRIEVMPLKTKYPQGGERTLISAITGRKIYSAKLPADAGCIVDNISTVIAIYRAVCKQTPLITRVMTLTGDAFKTPINVNVRIGCNHADLVAEGEGFKQEPAKIISGGPMMGFAMFDLNVPVTKTSSSILALTRDEVAENEPTACIRCGRCVQACPGNLVPQKMAQAAMHNDYDTFVKLNGMECYECGSCTYVCPAKRPLTQTFKQARQYVAAQRRKK</sequence>
<dbReference type="Pfam" id="PF13375">
    <property type="entry name" value="RnfC_N"/>
    <property type="match status" value="1"/>
</dbReference>
<keyword evidence="4 8" id="KW-0677">Repeat</keyword>
<dbReference type="GO" id="GO:0005886">
    <property type="term" value="C:plasma membrane"/>
    <property type="evidence" value="ECO:0007669"/>
    <property type="project" value="UniProtKB-SubCell"/>
</dbReference>
<dbReference type="InterPro" id="IPR026902">
    <property type="entry name" value="RnfC_N"/>
</dbReference>
<dbReference type="HAMAP" id="MF_00461">
    <property type="entry name" value="RsxC_RnfC"/>
    <property type="match status" value="1"/>
</dbReference>
<dbReference type="NCBIfam" id="TIGR01945">
    <property type="entry name" value="rnfC"/>
    <property type="match status" value="1"/>
</dbReference>
<feature type="binding site" evidence="8">
    <location>
        <position position="412"/>
    </location>
    <ligand>
        <name>[4Fe-4S] cluster</name>
        <dbReference type="ChEBI" id="CHEBI:49883"/>
        <label>2</label>
    </ligand>
</feature>
<feature type="domain" description="4Fe-4S ferredoxin-type" evidence="9">
    <location>
        <begin position="397"/>
        <end position="427"/>
    </location>
</feature>
<gene>
    <name evidence="8" type="primary">rnfC</name>
    <name evidence="10" type="ORF">APZ18_00065</name>
</gene>
<feature type="binding site" evidence="8">
    <location>
        <position position="370"/>
    </location>
    <ligand>
        <name>[4Fe-4S] cluster</name>
        <dbReference type="ChEBI" id="CHEBI:49883"/>
        <label>1</label>
    </ligand>
</feature>
<feature type="domain" description="4Fe-4S ferredoxin-type" evidence="9">
    <location>
        <begin position="358"/>
        <end position="387"/>
    </location>
</feature>
<dbReference type="PANTHER" id="PTHR43034">
    <property type="entry name" value="ION-TRANSLOCATING OXIDOREDUCTASE COMPLEX SUBUNIT C"/>
    <property type="match status" value="1"/>
</dbReference>
<evidence type="ECO:0000256" key="5">
    <source>
        <dbReference type="ARBA" id="ARBA00022982"/>
    </source>
</evidence>
<dbReference type="InterPro" id="IPR017900">
    <property type="entry name" value="4Fe4S_Fe_S_CS"/>
</dbReference>
<dbReference type="Pfam" id="PF12838">
    <property type="entry name" value="Fer4_7"/>
    <property type="match status" value="1"/>
</dbReference>
<evidence type="ECO:0000256" key="2">
    <source>
        <dbReference type="ARBA" id="ARBA00022485"/>
    </source>
</evidence>
<comment type="subcellular location">
    <subcellularLocation>
        <location evidence="8">Cell membrane</location>
        <topology evidence="8">Peripheral membrane protein</topology>
    </subcellularLocation>
</comment>
<accession>A0AAW3JVJ3</accession>
<evidence type="ECO:0000256" key="7">
    <source>
        <dbReference type="ARBA" id="ARBA00023014"/>
    </source>
</evidence>
<dbReference type="SUPFAM" id="SSF142019">
    <property type="entry name" value="Nqo1 FMN-binding domain-like"/>
    <property type="match status" value="1"/>
</dbReference>
<dbReference type="Proteomes" id="UP000050833">
    <property type="component" value="Unassembled WGS sequence"/>
</dbReference>
<dbReference type="RefSeq" id="WP_055940393.1">
    <property type="nucleotide sequence ID" value="NZ_DBGBRS010000235.1"/>
</dbReference>
<dbReference type="Gene3D" id="3.40.50.11540">
    <property type="entry name" value="NADH-ubiquinone oxidoreductase 51kDa subunit"/>
    <property type="match status" value="1"/>
</dbReference>
<keyword evidence="7 8" id="KW-0411">Iron-sulfur</keyword>
<dbReference type="PROSITE" id="PS00198">
    <property type="entry name" value="4FE4S_FER_1"/>
    <property type="match status" value="2"/>
</dbReference>
<feature type="binding site" evidence="8">
    <location>
        <position position="367"/>
    </location>
    <ligand>
        <name>[4Fe-4S] cluster</name>
        <dbReference type="ChEBI" id="CHEBI:49883"/>
        <label>1</label>
    </ligand>
</feature>
<feature type="binding site" evidence="8">
    <location>
        <position position="416"/>
    </location>
    <ligand>
        <name>[4Fe-4S] cluster</name>
        <dbReference type="ChEBI" id="CHEBI:49883"/>
        <label>1</label>
    </ligand>
</feature>
<keyword evidence="8" id="KW-1278">Translocase</keyword>
<evidence type="ECO:0000256" key="4">
    <source>
        <dbReference type="ARBA" id="ARBA00022737"/>
    </source>
</evidence>
<dbReference type="InterPro" id="IPR037225">
    <property type="entry name" value="Nuo51_FMN-bd_sf"/>
</dbReference>
<dbReference type="PROSITE" id="PS51379">
    <property type="entry name" value="4FE4S_FER_2"/>
    <property type="match status" value="2"/>
</dbReference>
<dbReference type="GO" id="GO:0022900">
    <property type="term" value="P:electron transport chain"/>
    <property type="evidence" value="ECO:0007669"/>
    <property type="project" value="UniProtKB-UniRule"/>
</dbReference>
<comment type="similarity">
    <text evidence="8">Belongs to the 4Fe4S bacterial-type ferredoxin family. RnfC subfamily.</text>
</comment>
<dbReference type="EMBL" id="LLKB01000001">
    <property type="protein sequence ID" value="KQC85649.1"/>
    <property type="molecule type" value="Genomic_DNA"/>
</dbReference>
<name>A0AAW3JVJ3_9FIRM</name>
<keyword evidence="6 8" id="KW-0408">Iron</keyword>
<dbReference type="AlphaFoldDB" id="A0AAW3JVJ3"/>
<comment type="subunit">
    <text evidence="8">The complex is composed of six subunits: RnfA, RnfB, RnfC, RnfD, RnfE and RnfG.</text>
</comment>
<dbReference type="SUPFAM" id="SSF46548">
    <property type="entry name" value="alpha-helical ferredoxin"/>
    <property type="match status" value="1"/>
</dbReference>
<comment type="function">
    <text evidence="8">Part of a membrane-bound complex that couples electron transfer with translocation of ions across the membrane.</text>
</comment>
<evidence type="ECO:0000313" key="10">
    <source>
        <dbReference type="EMBL" id="KQC85649.1"/>
    </source>
</evidence>
<dbReference type="PANTHER" id="PTHR43034:SF2">
    <property type="entry name" value="ION-TRANSLOCATING OXIDOREDUCTASE COMPLEX SUBUNIT C"/>
    <property type="match status" value="1"/>
</dbReference>
<dbReference type="GO" id="GO:0046872">
    <property type="term" value="F:metal ion binding"/>
    <property type="evidence" value="ECO:0007669"/>
    <property type="project" value="UniProtKB-KW"/>
</dbReference>
<dbReference type="Gene3D" id="3.30.70.20">
    <property type="match status" value="1"/>
</dbReference>
<dbReference type="EC" id="7.-.-.-" evidence="8"/>
<dbReference type="InterPro" id="IPR011538">
    <property type="entry name" value="Nuo51_FMN-bd"/>
</dbReference>
<dbReference type="Pfam" id="PF01512">
    <property type="entry name" value="Complex1_51K"/>
    <property type="match status" value="1"/>
</dbReference>
<keyword evidence="1 8" id="KW-0813">Transport</keyword>
<protein>
    <recommendedName>
        <fullName evidence="8">Ion-translocating oxidoreductase complex subunit C</fullName>
        <ecNumber evidence="8">7.-.-.-</ecNumber>
    </recommendedName>
    <alternativeName>
        <fullName evidence="8">Rnf electron transport complex subunit C</fullName>
    </alternativeName>
</protein>
<reference evidence="10 11" key="1">
    <citation type="submission" date="2015-10" db="EMBL/GenBank/DDBJ databases">
        <title>Butyribacter intestini gen. nov., sp. nov., a butyric acid-producing bacterium of the family Lachnospiraceae isolated from the human faeces.</title>
        <authorList>
            <person name="Zou Y."/>
            <person name="Xue W."/>
            <person name="Luo G."/>
            <person name="Lv M."/>
        </authorList>
    </citation>
    <scope>NUCLEOTIDE SEQUENCE [LARGE SCALE GENOMIC DNA]</scope>
    <source>
        <strain evidence="10 11">TF01-11</strain>
    </source>
</reference>
<organism evidence="10 11">
    <name type="scientific">Butyribacter intestini</name>
    <dbReference type="NCBI Taxonomy" id="1703332"/>
    <lineage>
        <taxon>Bacteria</taxon>
        <taxon>Bacillati</taxon>
        <taxon>Bacillota</taxon>
        <taxon>Clostridia</taxon>
        <taxon>Lachnospirales</taxon>
        <taxon>Lachnospiraceae</taxon>
        <taxon>Butyribacter</taxon>
    </lineage>
</organism>
<proteinExistence type="inferred from homology"/>
<feature type="binding site" evidence="8">
    <location>
        <position position="373"/>
    </location>
    <ligand>
        <name>[4Fe-4S] cluster</name>
        <dbReference type="ChEBI" id="CHEBI:49883"/>
        <label>1</label>
    </ligand>
</feature>
<evidence type="ECO:0000259" key="9">
    <source>
        <dbReference type="PROSITE" id="PS51379"/>
    </source>
</evidence>
<evidence type="ECO:0000256" key="1">
    <source>
        <dbReference type="ARBA" id="ARBA00022448"/>
    </source>
</evidence>
<keyword evidence="8" id="KW-1003">Cell membrane</keyword>
<comment type="cofactor">
    <cofactor evidence="8">
        <name>[4Fe-4S] cluster</name>
        <dbReference type="ChEBI" id="CHEBI:49883"/>
    </cofactor>
    <text evidence="8">Binds 2 [4Fe-4S] clusters per subunit.</text>
</comment>
<feature type="binding site" evidence="8">
    <location>
        <position position="409"/>
    </location>
    <ligand>
        <name>[4Fe-4S] cluster</name>
        <dbReference type="ChEBI" id="CHEBI:49883"/>
        <label>2</label>
    </ligand>
</feature>
<dbReference type="GO" id="GO:0051539">
    <property type="term" value="F:4 iron, 4 sulfur cluster binding"/>
    <property type="evidence" value="ECO:0007669"/>
    <property type="project" value="UniProtKB-KW"/>
</dbReference>
<keyword evidence="5 8" id="KW-0249">Electron transport</keyword>
<dbReference type="InterPro" id="IPR010208">
    <property type="entry name" value="Ion_transpt_RnfC/RsxC"/>
</dbReference>
<evidence type="ECO:0000256" key="8">
    <source>
        <dbReference type="HAMAP-Rule" id="MF_00461"/>
    </source>
</evidence>